<dbReference type="Pfam" id="PF12819">
    <property type="entry name" value="Malectin_like"/>
    <property type="match status" value="1"/>
</dbReference>
<dbReference type="InterPro" id="IPR024788">
    <property type="entry name" value="Malectin-like_Carb-bd_dom"/>
</dbReference>
<dbReference type="GO" id="GO:0004674">
    <property type="term" value="F:protein serine/threonine kinase activity"/>
    <property type="evidence" value="ECO:0007669"/>
    <property type="project" value="UniProtKB-KW"/>
</dbReference>
<evidence type="ECO:0000256" key="3">
    <source>
        <dbReference type="ARBA" id="ARBA00022527"/>
    </source>
</evidence>
<organism evidence="21 22">
    <name type="scientific">Kalanchoe fedtschenkoi</name>
    <name type="common">Lavender scallops</name>
    <name type="synonym">South American air plant</name>
    <dbReference type="NCBI Taxonomy" id="63787"/>
    <lineage>
        <taxon>Eukaryota</taxon>
        <taxon>Viridiplantae</taxon>
        <taxon>Streptophyta</taxon>
        <taxon>Embryophyta</taxon>
        <taxon>Tracheophyta</taxon>
        <taxon>Spermatophyta</taxon>
        <taxon>Magnoliopsida</taxon>
        <taxon>eudicotyledons</taxon>
        <taxon>Gunneridae</taxon>
        <taxon>Pentapetalae</taxon>
        <taxon>Saxifragales</taxon>
        <taxon>Crassulaceae</taxon>
        <taxon>Kalanchoe</taxon>
    </lineage>
</organism>
<keyword evidence="8" id="KW-0677">Repeat</keyword>
<dbReference type="Proteomes" id="UP000594263">
    <property type="component" value="Unplaced"/>
</dbReference>
<dbReference type="PROSITE" id="PS50011">
    <property type="entry name" value="PROTEIN_KINASE_DOM"/>
    <property type="match status" value="1"/>
</dbReference>
<dbReference type="CDD" id="cd14066">
    <property type="entry name" value="STKc_IRAK"/>
    <property type="match status" value="1"/>
</dbReference>
<evidence type="ECO:0000259" key="20">
    <source>
        <dbReference type="PROSITE" id="PS50011"/>
    </source>
</evidence>
<dbReference type="AlphaFoldDB" id="A0A7N0TI90"/>
<dbReference type="InterPro" id="IPR032675">
    <property type="entry name" value="LRR_dom_sf"/>
</dbReference>
<name>A0A7N0TI90_KALFE</name>
<keyword evidence="3" id="KW-0723">Serine/threonine-protein kinase</keyword>
<dbReference type="GO" id="GO:0016020">
    <property type="term" value="C:membrane"/>
    <property type="evidence" value="ECO:0007669"/>
    <property type="project" value="UniProtKB-SubCell"/>
</dbReference>
<dbReference type="Pfam" id="PF07714">
    <property type="entry name" value="PK_Tyr_Ser-Thr"/>
    <property type="match status" value="1"/>
</dbReference>
<dbReference type="InterPro" id="IPR001245">
    <property type="entry name" value="Ser-Thr/Tyr_kinase_cat_dom"/>
</dbReference>
<dbReference type="Pfam" id="PF00560">
    <property type="entry name" value="LRR_1"/>
    <property type="match status" value="2"/>
</dbReference>
<dbReference type="Gramene" id="Kaladp0038s0034.1.v1.1">
    <property type="protein sequence ID" value="Kaladp0038s0034.1.v1.1"/>
    <property type="gene ID" value="Kaladp0038s0034.v1.1"/>
</dbReference>
<keyword evidence="12 19" id="KW-1133">Transmembrane helix</keyword>
<accession>A0A7N0TI90</accession>
<keyword evidence="7 19" id="KW-0812">Transmembrane</keyword>
<dbReference type="SUPFAM" id="SSF52058">
    <property type="entry name" value="L domain-like"/>
    <property type="match status" value="1"/>
</dbReference>
<keyword evidence="9 17" id="KW-0547">Nucleotide-binding</keyword>
<feature type="transmembrane region" description="Helical" evidence="19">
    <location>
        <begin position="439"/>
        <end position="462"/>
    </location>
</feature>
<dbReference type="Gene3D" id="3.30.200.20">
    <property type="entry name" value="Phosphorylase Kinase, domain 1"/>
    <property type="match status" value="1"/>
</dbReference>
<keyword evidence="5" id="KW-0433">Leucine-rich repeat</keyword>
<evidence type="ECO:0000256" key="2">
    <source>
        <dbReference type="ARBA" id="ARBA00012513"/>
    </source>
</evidence>
<dbReference type="InterPro" id="IPR000719">
    <property type="entry name" value="Prot_kinase_dom"/>
</dbReference>
<protein>
    <recommendedName>
        <fullName evidence="2">non-specific serine/threonine protein kinase</fullName>
        <ecNumber evidence="2">2.7.11.1</ecNumber>
    </recommendedName>
</protein>
<dbReference type="SUPFAM" id="SSF56112">
    <property type="entry name" value="Protein kinase-like (PK-like)"/>
    <property type="match status" value="1"/>
</dbReference>
<evidence type="ECO:0000256" key="10">
    <source>
        <dbReference type="ARBA" id="ARBA00022777"/>
    </source>
</evidence>
<evidence type="ECO:0000256" key="12">
    <source>
        <dbReference type="ARBA" id="ARBA00022989"/>
    </source>
</evidence>
<evidence type="ECO:0000256" key="5">
    <source>
        <dbReference type="ARBA" id="ARBA00022614"/>
    </source>
</evidence>
<evidence type="ECO:0000256" key="9">
    <source>
        <dbReference type="ARBA" id="ARBA00022741"/>
    </source>
</evidence>
<evidence type="ECO:0000256" key="4">
    <source>
        <dbReference type="ARBA" id="ARBA00022553"/>
    </source>
</evidence>
<evidence type="ECO:0000256" key="17">
    <source>
        <dbReference type="PROSITE-ProRule" id="PRU10141"/>
    </source>
</evidence>
<feature type="domain" description="Protein kinase" evidence="20">
    <location>
        <begin position="514"/>
        <end position="791"/>
    </location>
</feature>
<dbReference type="PROSITE" id="PS00108">
    <property type="entry name" value="PROTEIN_KINASE_ST"/>
    <property type="match status" value="1"/>
</dbReference>
<dbReference type="Gene3D" id="3.80.10.10">
    <property type="entry name" value="Ribonuclease Inhibitor"/>
    <property type="match status" value="1"/>
</dbReference>
<evidence type="ECO:0000256" key="1">
    <source>
        <dbReference type="ARBA" id="ARBA00004167"/>
    </source>
</evidence>
<evidence type="ECO:0000256" key="6">
    <source>
        <dbReference type="ARBA" id="ARBA00022679"/>
    </source>
</evidence>
<evidence type="ECO:0000313" key="22">
    <source>
        <dbReference type="Proteomes" id="UP000594263"/>
    </source>
</evidence>
<dbReference type="EC" id="2.7.11.1" evidence="2"/>
<dbReference type="InterPro" id="IPR017441">
    <property type="entry name" value="Protein_kinase_ATP_BS"/>
</dbReference>
<dbReference type="SMART" id="SM00220">
    <property type="entry name" value="S_TKc"/>
    <property type="match status" value="1"/>
</dbReference>
<dbReference type="FunFam" id="1.10.510.10:FF:000146">
    <property type="entry name" value="LRR receptor-like serine/threonine-protein kinase IOS1"/>
    <property type="match status" value="1"/>
</dbReference>
<keyword evidence="10" id="KW-0418">Kinase</keyword>
<dbReference type="InterPro" id="IPR011009">
    <property type="entry name" value="Kinase-like_dom_sf"/>
</dbReference>
<dbReference type="PANTHER" id="PTHR45631">
    <property type="entry name" value="OS07G0107800 PROTEIN-RELATED"/>
    <property type="match status" value="1"/>
</dbReference>
<comment type="subcellular location">
    <subcellularLocation>
        <location evidence="1">Membrane</location>
        <topology evidence="1">Single-pass membrane protein</topology>
    </subcellularLocation>
</comment>
<dbReference type="InterPro" id="IPR001611">
    <property type="entry name" value="Leu-rich_rpt"/>
</dbReference>
<evidence type="ECO:0000256" key="7">
    <source>
        <dbReference type="ARBA" id="ARBA00022692"/>
    </source>
</evidence>
<feature type="binding site" evidence="17">
    <location>
        <position position="542"/>
    </location>
    <ligand>
        <name>ATP</name>
        <dbReference type="ChEBI" id="CHEBI:30616"/>
    </ligand>
</feature>
<keyword evidence="4" id="KW-0597">Phosphoprotein</keyword>
<evidence type="ECO:0000256" key="19">
    <source>
        <dbReference type="SAM" id="Phobius"/>
    </source>
</evidence>
<dbReference type="PANTHER" id="PTHR45631:SF27">
    <property type="entry name" value="PROTEIN KINASE DOMAIN-CONTAINING PROTEIN"/>
    <property type="match status" value="1"/>
</dbReference>
<evidence type="ECO:0000256" key="16">
    <source>
        <dbReference type="ARBA" id="ARBA00048679"/>
    </source>
</evidence>
<comment type="catalytic activity">
    <reaction evidence="16">
        <text>L-seryl-[protein] + ATP = O-phospho-L-seryl-[protein] + ADP + H(+)</text>
        <dbReference type="Rhea" id="RHEA:17989"/>
        <dbReference type="Rhea" id="RHEA-COMP:9863"/>
        <dbReference type="Rhea" id="RHEA-COMP:11604"/>
        <dbReference type="ChEBI" id="CHEBI:15378"/>
        <dbReference type="ChEBI" id="CHEBI:29999"/>
        <dbReference type="ChEBI" id="CHEBI:30616"/>
        <dbReference type="ChEBI" id="CHEBI:83421"/>
        <dbReference type="ChEBI" id="CHEBI:456216"/>
        <dbReference type="EC" id="2.7.11.1"/>
    </reaction>
</comment>
<evidence type="ECO:0000256" key="18">
    <source>
        <dbReference type="SAM" id="MobiDB-lite"/>
    </source>
</evidence>
<evidence type="ECO:0000256" key="13">
    <source>
        <dbReference type="ARBA" id="ARBA00023136"/>
    </source>
</evidence>
<dbReference type="InterPro" id="IPR008271">
    <property type="entry name" value="Ser/Thr_kinase_AS"/>
</dbReference>
<evidence type="ECO:0000313" key="21">
    <source>
        <dbReference type="EnsemblPlants" id="Kaladp0038s0034.1.v1.1"/>
    </source>
</evidence>
<evidence type="ECO:0000256" key="11">
    <source>
        <dbReference type="ARBA" id="ARBA00022840"/>
    </source>
</evidence>
<keyword evidence="6" id="KW-0808">Transferase</keyword>
<dbReference type="PROSITE" id="PS00107">
    <property type="entry name" value="PROTEIN_KINASE_ATP"/>
    <property type="match status" value="1"/>
</dbReference>
<dbReference type="GO" id="GO:0005524">
    <property type="term" value="F:ATP binding"/>
    <property type="evidence" value="ECO:0007669"/>
    <property type="project" value="UniProtKB-UniRule"/>
</dbReference>
<keyword evidence="14" id="KW-0675">Receptor</keyword>
<comment type="catalytic activity">
    <reaction evidence="15">
        <text>L-threonyl-[protein] + ATP = O-phospho-L-threonyl-[protein] + ADP + H(+)</text>
        <dbReference type="Rhea" id="RHEA:46608"/>
        <dbReference type="Rhea" id="RHEA-COMP:11060"/>
        <dbReference type="Rhea" id="RHEA-COMP:11605"/>
        <dbReference type="ChEBI" id="CHEBI:15378"/>
        <dbReference type="ChEBI" id="CHEBI:30013"/>
        <dbReference type="ChEBI" id="CHEBI:30616"/>
        <dbReference type="ChEBI" id="CHEBI:61977"/>
        <dbReference type="ChEBI" id="CHEBI:456216"/>
        <dbReference type="EC" id="2.7.11.1"/>
    </reaction>
</comment>
<dbReference type="FunFam" id="3.30.200.20:FF:000162">
    <property type="entry name" value="Adenine nucleotide alpha hydrolase-like domain kinase"/>
    <property type="match status" value="1"/>
</dbReference>
<feature type="region of interest" description="Disordered" evidence="18">
    <location>
        <begin position="182"/>
        <end position="202"/>
    </location>
</feature>
<feature type="compositionally biased region" description="Basic and acidic residues" evidence="18">
    <location>
        <begin position="182"/>
        <end position="192"/>
    </location>
</feature>
<dbReference type="EnsemblPlants" id="Kaladp0038s0034.1.v1.1">
    <property type="protein sequence ID" value="Kaladp0038s0034.1.v1.1"/>
    <property type="gene ID" value="Kaladp0038s0034.v1.1"/>
</dbReference>
<evidence type="ECO:0000256" key="8">
    <source>
        <dbReference type="ARBA" id="ARBA00022737"/>
    </source>
</evidence>
<sequence>MPGFVSLKCCANSNSIDKSTSINWTSDNNLFHSNLSRCQKITKLIPNYTGHNWARVFDPDLGKRWCYNLTTVKDHDYLVRGTFLYGDHFQASNPGWSYNVSIDVTPISTLRSNEDIEVEGIFRATKGYSEFCLVQLKGYLHISQLELRPLTDPKYTQEFPFGVSNLVGRYDLGNQGELVRYPEDPSDRKWSRPADTPVNSSDISTTASNLSISSVSVPLRVLQTALAHSDRLEFIHDDLDAGNFEYLIFFYFFEFNTRPICNAYEILQIRQWDQESKPNETNTVIGVRNELLLANKGSELLESWSGDPCLPFPWEGLTCQLIEGSAAITALDLSFRNLAGPVPVSITQLNFLTKLNLSNNFFTGMIPDFPATSMLTTLDLRSNDLSGSFDGSLSSLNHLKELFYGCNQHLSAHLANKNDSTLISDYGKCGSPPAGSSRIVIGTVACGSFLFTVLLGISCVYFHKKKLMTCLTFNGRGHPKAKNSIYSVRNLDDIIFESISVQRFTQECVELATQNYKIMIGEGGFGSVYRGTLTDGQEVAVKVRSATSTQGTREFENELNLLSDIRHENLVPLLGYCWEKDQQMLVYPFMSNGSLQDRLYGEAAKRKVLDWPTRISIALGAARGLTYLHSYAGRCIIHRDVKSSNILLDHSMCAKVADFGFSKYAPQEGESAASLEVRGTAGYLDPEYYSTQHLSAKSDVFSFGVVLLEIVTGREPLNIQRPRNEWSLVEWAKPYIREQNIDELVDPNIRGGYHSEAMYRVVEVALACTEPYGAYRPAMADVVRELEDAFIIENNASEYMRSIDSFGGSNRYSIVIERRILSPIAPSPPDSTLISPQATTPEPR</sequence>
<keyword evidence="22" id="KW-1185">Reference proteome</keyword>
<dbReference type="OMA" id="YSAYRPC"/>
<keyword evidence="13 19" id="KW-0472">Membrane</keyword>
<evidence type="ECO:0000256" key="15">
    <source>
        <dbReference type="ARBA" id="ARBA00047899"/>
    </source>
</evidence>
<proteinExistence type="predicted"/>
<keyword evidence="11 17" id="KW-0067">ATP-binding</keyword>
<dbReference type="Gene3D" id="1.10.510.10">
    <property type="entry name" value="Transferase(Phosphotransferase) domain 1"/>
    <property type="match status" value="1"/>
</dbReference>
<reference evidence="21" key="1">
    <citation type="submission" date="2021-01" db="UniProtKB">
        <authorList>
            <consortium name="EnsemblPlants"/>
        </authorList>
    </citation>
    <scope>IDENTIFICATION</scope>
</reference>
<evidence type="ECO:0000256" key="14">
    <source>
        <dbReference type="ARBA" id="ARBA00023170"/>
    </source>
</evidence>